<evidence type="ECO:0000313" key="5">
    <source>
        <dbReference type="Proteomes" id="UP001172673"/>
    </source>
</evidence>
<dbReference type="InterPro" id="IPR036291">
    <property type="entry name" value="NAD(P)-bd_dom_sf"/>
</dbReference>
<comment type="caution">
    <text evidence="4">The sequence shown here is derived from an EMBL/GenBank/DDBJ whole genome shotgun (WGS) entry which is preliminary data.</text>
</comment>
<keyword evidence="5" id="KW-1185">Reference proteome</keyword>
<evidence type="ECO:0000256" key="1">
    <source>
        <dbReference type="ARBA" id="ARBA00006484"/>
    </source>
</evidence>
<dbReference type="Proteomes" id="UP001172673">
    <property type="component" value="Unassembled WGS sequence"/>
</dbReference>
<dbReference type="PRINTS" id="PR00080">
    <property type="entry name" value="SDRFAMILY"/>
</dbReference>
<evidence type="ECO:0000256" key="3">
    <source>
        <dbReference type="RuleBase" id="RU000363"/>
    </source>
</evidence>
<evidence type="ECO:0000313" key="4">
    <source>
        <dbReference type="EMBL" id="KAJ9610838.1"/>
    </source>
</evidence>
<dbReference type="InterPro" id="IPR051911">
    <property type="entry name" value="SDR_oxidoreductase"/>
</dbReference>
<organism evidence="4 5">
    <name type="scientific">Cladophialophora chaetospira</name>
    <dbReference type="NCBI Taxonomy" id="386627"/>
    <lineage>
        <taxon>Eukaryota</taxon>
        <taxon>Fungi</taxon>
        <taxon>Dikarya</taxon>
        <taxon>Ascomycota</taxon>
        <taxon>Pezizomycotina</taxon>
        <taxon>Eurotiomycetes</taxon>
        <taxon>Chaetothyriomycetidae</taxon>
        <taxon>Chaetothyriales</taxon>
        <taxon>Herpotrichiellaceae</taxon>
        <taxon>Cladophialophora</taxon>
    </lineage>
</organism>
<dbReference type="GO" id="GO:0016491">
    <property type="term" value="F:oxidoreductase activity"/>
    <property type="evidence" value="ECO:0007669"/>
    <property type="project" value="UniProtKB-KW"/>
</dbReference>
<dbReference type="PANTHER" id="PTHR43976:SF16">
    <property type="entry name" value="SHORT-CHAIN DEHYDROGENASE_REDUCTASE FAMILY PROTEIN"/>
    <property type="match status" value="1"/>
</dbReference>
<gene>
    <name evidence="4" type="ORF">H2200_005615</name>
</gene>
<sequence length="284" mass="31150">MASPKIWFITGCSSGFGEELALSILKRGDKVIATARNPGKLESIKAAGADTFAWDVTAPLDELKKAAAEAHKLYGRFDYLINNAGYSQVGGLEELSPEETQAQFATNVFGLLNTTRAIVPYMREQRSGVVANFSSVGAWRGFAGVGLYCASKWAVSGLSETLYYELADFNIKVCTIEPGYFRSKFLNPGNSLKKSNVIPDYEGTAVRKNEKLMEQYDNNQPGDIKKGVKVILDVLTGDSGKEIPMRLVIGKDAYGMIKAKCEETVQGLDEWKDLTFSTDHDDVQ</sequence>
<name>A0AA38XCB9_9EURO</name>
<dbReference type="InterPro" id="IPR002347">
    <property type="entry name" value="SDR_fam"/>
</dbReference>
<dbReference type="EMBL" id="JAPDRK010000007">
    <property type="protein sequence ID" value="KAJ9610838.1"/>
    <property type="molecule type" value="Genomic_DNA"/>
</dbReference>
<protein>
    <recommendedName>
        <fullName evidence="6">Oxidoreductase</fullName>
    </recommendedName>
</protein>
<dbReference type="Pfam" id="PF00106">
    <property type="entry name" value="adh_short"/>
    <property type="match status" value="1"/>
</dbReference>
<keyword evidence="2" id="KW-0560">Oxidoreductase</keyword>
<proteinExistence type="inferred from homology"/>
<evidence type="ECO:0000256" key="2">
    <source>
        <dbReference type="ARBA" id="ARBA00023002"/>
    </source>
</evidence>
<dbReference type="AlphaFoldDB" id="A0AA38XCB9"/>
<accession>A0AA38XCB9</accession>
<dbReference type="CDD" id="cd05374">
    <property type="entry name" value="17beta-HSD-like_SDR_c"/>
    <property type="match status" value="1"/>
</dbReference>
<dbReference type="SUPFAM" id="SSF51735">
    <property type="entry name" value="NAD(P)-binding Rossmann-fold domains"/>
    <property type="match status" value="1"/>
</dbReference>
<reference evidence="4" key="1">
    <citation type="submission" date="2022-10" db="EMBL/GenBank/DDBJ databases">
        <title>Culturing micro-colonial fungi from biological soil crusts in the Mojave desert and describing Neophaeococcomyces mojavensis, and introducing the new genera and species Taxawa tesnikishii.</title>
        <authorList>
            <person name="Kurbessoian T."/>
            <person name="Stajich J.E."/>
        </authorList>
    </citation>
    <scope>NUCLEOTIDE SEQUENCE</scope>
    <source>
        <strain evidence="4">TK_41</strain>
    </source>
</reference>
<dbReference type="PRINTS" id="PR00081">
    <property type="entry name" value="GDHRDH"/>
</dbReference>
<comment type="similarity">
    <text evidence="1 3">Belongs to the short-chain dehydrogenases/reductases (SDR) family.</text>
</comment>
<evidence type="ECO:0008006" key="6">
    <source>
        <dbReference type="Google" id="ProtNLM"/>
    </source>
</evidence>
<dbReference type="Gene3D" id="3.40.50.720">
    <property type="entry name" value="NAD(P)-binding Rossmann-like Domain"/>
    <property type="match status" value="1"/>
</dbReference>
<dbReference type="PANTHER" id="PTHR43976">
    <property type="entry name" value="SHORT CHAIN DEHYDROGENASE"/>
    <property type="match status" value="1"/>
</dbReference>